<evidence type="ECO:0000313" key="2">
    <source>
        <dbReference type="Proteomes" id="UP001204621"/>
    </source>
</evidence>
<name>A0ABT2D465_9BURK</name>
<keyword evidence="2" id="KW-1185">Reference proteome</keyword>
<dbReference type="PANTHER" id="PTHR38785">
    <property type="entry name" value="HOMOLOG OF VIRK"/>
    <property type="match status" value="1"/>
</dbReference>
<dbReference type="RefSeq" id="WP_258813303.1">
    <property type="nucleotide sequence ID" value="NZ_JANUGU010000007.1"/>
</dbReference>
<reference evidence="1 2" key="1">
    <citation type="submission" date="2022-08" db="EMBL/GenBank/DDBJ databases">
        <title>Reclassification of Massilia species as members of the genera Telluria, Duganella, Pseudoduganella, Mokoshia gen. nov. and Zemynaea gen. nov. using orthogonal and non-orthogonal genome-based approaches.</title>
        <authorList>
            <person name="Bowman J.P."/>
        </authorList>
    </citation>
    <scope>NUCLEOTIDE SEQUENCE [LARGE SCALE GENOMIC DNA]</scope>
    <source>
        <strain evidence="1 2">JCM 31606</strain>
    </source>
</reference>
<dbReference type="InterPro" id="IPR007488">
    <property type="entry name" value="DUF535"/>
</dbReference>
<gene>
    <name evidence="1" type="ORF">NX778_18740</name>
</gene>
<protein>
    <submittedName>
        <fullName evidence="1">VirK/YbjX family protein</fullName>
    </submittedName>
</protein>
<comment type="caution">
    <text evidence="1">The sequence shown here is derived from an EMBL/GenBank/DDBJ whole genome shotgun (WGS) entry which is preliminary data.</text>
</comment>
<organism evidence="1 2">
    <name type="scientific">Massilia terrae</name>
    <dbReference type="NCBI Taxonomy" id="1811224"/>
    <lineage>
        <taxon>Bacteria</taxon>
        <taxon>Pseudomonadati</taxon>
        <taxon>Pseudomonadota</taxon>
        <taxon>Betaproteobacteria</taxon>
        <taxon>Burkholderiales</taxon>
        <taxon>Oxalobacteraceae</taxon>
        <taxon>Telluria group</taxon>
        <taxon>Massilia</taxon>
    </lineage>
</organism>
<dbReference type="EMBL" id="JANUGU010000007">
    <property type="protein sequence ID" value="MCS0660113.1"/>
    <property type="molecule type" value="Genomic_DNA"/>
</dbReference>
<dbReference type="Proteomes" id="UP001204621">
    <property type="component" value="Unassembled WGS sequence"/>
</dbReference>
<accession>A0ABT2D465</accession>
<dbReference type="Pfam" id="PF04393">
    <property type="entry name" value="DUF535"/>
    <property type="match status" value="1"/>
</dbReference>
<evidence type="ECO:0000313" key="1">
    <source>
        <dbReference type="EMBL" id="MCS0660113.1"/>
    </source>
</evidence>
<dbReference type="PANTHER" id="PTHR38785:SF1">
    <property type="entry name" value="HOMOLOG OF VIRK"/>
    <property type="match status" value="1"/>
</dbReference>
<proteinExistence type="predicted"/>
<sequence length="294" mass="32934">MYLTESLSSSPYRPTLKDRAKLILGAAIYPGHTKRWKGYVEQHPVLRDLAPTLPKIVHKIYRPYLSNHLGCGGRVAVLMNHYTAIGEAGLMQLVRRAALVPVTLAEFEGKAGMPVSLKLSAISEAHREGELALHLCCQGQTIYTLSFTFMLQDGARHLALGGLQGLRAANGVIKQLTRELHGFRPKNFMVAILRRLGACLGCDKVILVSNRNRIVVNWRRVDRISSDYDATWIEMKAARRSDGNFELPCQAAPRDLESVPSHKRSEMRKRHALQSAVEIQVETVLARFRTTFGR</sequence>